<keyword evidence="5" id="KW-1185">Reference proteome</keyword>
<evidence type="ECO:0000313" key="5">
    <source>
        <dbReference type="Proteomes" id="UP000002852"/>
    </source>
</evidence>
<reference evidence="4" key="3">
    <citation type="submission" date="2025-08" db="UniProtKB">
        <authorList>
            <consortium name="Ensembl"/>
        </authorList>
    </citation>
    <scope>IDENTIFICATION</scope>
    <source>
        <strain evidence="4">JP 163 A</strain>
    </source>
</reference>
<name>A0A3B5QYJ0_XIPMA</name>
<reference evidence="5" key="2">
    <citation type="journal article" date="2013" name="Nat. Genet.">
        <title>The genome of the platyfish, Xiphophorus maculatus, provides insights into evolutionary adaptation and several complex traits.</title>
        <authorList>
            <person name="Schartl M."/>
            <person name="Walter R.B."/>
            <person name="Shen Y."/>
            <person name="Garcia T."/>
            <person name="Catchen J."/>
            <person name="Amores A."/>
            <person name="Braasch I."/>
            <person name="Chalopin D."/>
            <person name="Volff J.N."/>
            <person name="Lesch K.P."/>
            <person name="Bisazza A."/>
            <person name="Minx P."/>
            <person name="Hillier L."/>
            <person name="Wilson R.K."/>
            <person name="Fuerstenberg S."/>
            <person name="Boore J."/>
            <person name="Searle S."/>
            <person name="Postlethwait J.H."/>
            <person name="Warren W.C."/>
        </authorList>
    </citation>
    <scope>NUCLEOTIDE SEQUENCE [LARGE SCALE GENOMIC DNA]</scope>
    <source>
        <strain evidence="5">JP 163 A</strain>
    </source>
</reference>
<evidence type="ECO:0000259" key="3">
    <source>
        <dbReference type="Pfam" id="PF20846"/>
    </source>
</evidence>
<sequence length="611" mass="68107">MCIALELQTWCSESNVNPAYAVVVSGVPMDTSIADVEELLETVKAFGRVRVRAQKSVPQLKTDILLCECRNPVDPSKAPPEIFPHTGELPWKLTLLTEPAEEPDEFAIKLKRLLESEGKTLADIEPLLSQESNLKQEHPSSIIRAVGELLEKVRPPQENNAFRRLRVFSGVTPTPAGEETLENWLEQAQLMLDECDCSAKEKRKRIVESVKGPALEIIQAIRCNDPDTPPQKFLEAIENVFGTTESGEDLYFAFRSMQQNPNERLSDFVRRLEKVLTKAVQKGGVPPALRDRARAEQLLRGAVESDIMLLQLRLKERLHNPPSFMALLSEVRADEDQKMLRRHTTSVRQVGAADLKAPKLSEMDALKDQIKEGHGERLPYGFEAILVHHPASQGGKRCSTNTVYSGDGYFEDLLNPTNMPSTEEAEPGDSGLGSPISGDEVAEVVKKLLGGKAPGVDEIRPEFLKALDVVGLCWLTRLCNIAWTSGAVPLDWQTGVVVHLFKKGDRRLCSNYRGVTLLSLPGKVYSGVLERRVRRIVEPRIQEEQCGFRPGRGTLDQLYTLGRVLEGAWEFTQPVYMCFVDLEKAFDCALTGRCSRQQPLTTTRSTSMSTP</sequence>
<dbReference type="InterPro" id="IPR026523">
    <property type="entry name" value="PNMA"/>
</dbReference>
<feature type="domain" description="Paraneoplastic antigen Ma-like C-terminal" evidence="2">
    <location>
        <begin position="168"/>
        <end position="328"/>
    </location>
</feature>
<dbReference type="Ensembl" id="ENSXMAT00000038373.1">
    <property type="protein sequence ID" value="ENSXMAP00000035967.1"/>
    <property type="gene ID" value="ENSXMAG00000025862.1"/>
</dbReference>
<dbReference type="InterPro" id="IPR048271">
    <property type="entry name" value="PNMA_N"/>
</dbReference>
<dbReference type="InterPro" id="IPR048270">
    <property type="entry name" value="PNMA_C"/>
</dbReference>
<dbReference type="GeneTree" id="ENSGT01030000234522"/>
<dbReference type="Pfam" id="PF20846">
    <property type="entry name" value="PNMA_N"/>
    <property type="match status" value="1"/>
</dbReference>
<dbReference type="Proteomes" id="UP000002852">
    <property type="component" value="Unassembled WGS sequence"/>
</dbReference>
<evidence type="ECO:0000259" key="2">
    <source>
        <dbReference type="Pfam" id="PF14893"/>
    </source>
</evidence>
<organism evidence="4 5">
    <name type="scientific">Xiphophorus maculatus</name>
    <name type="common">Southern platyfish</name>
    <name type="synonym">Platypoecilus maculatus</name>
    <dbReference type="NCBI Taxonomy" id="8083"/>
    <lineage>
        <taxon>Eukaryota</taxon>
        <taxon>Metazoa</taxon>
        <taxon>Chordata</taxon>
        <taxon>Craniata</taxon>
        <taxon>Vertebrata</taxon>
        <taxon>Euteleostomi</taxon>
        <taxon>Actinopterygii</taxon>
        <taxon>Neopterygii</taxon>
        <taxon>Teleostei</taxon>
        <taxon>Neoteleostei</taxon>
        <taxon>Acanthomorphata</taxon>
        <taxon>Ovalentaria</taxon>
        <taxon>Atherinomorphae</taxon>
        <taxon>Cyprinodontiformes</taxon>
        <taxon>Poeciliidae</taxon>
        <taxon>Poeciliinae</taxon>
        <taxon>Xiphophorus</taxon>
    </lineage>
</organism>
<dbReference type="CDD" id="cd01650">
    <property type="entry name" value="RT_nLTR_like"/>
    <property type="match status" value="1"/>
</dbReference>
<dbReference type="InParanoid" id="A0A3B5QYJ0"/>
<protein>
    <submittedName>
        <fullName evidence="4">Uncharacterized protein</fullName>
    </submittedName>
</protein>
<reference evidence="5" key="1">
    <citation type="submission" date="2012-01" db="EMBL/GenBank/DDBJ databases">
        <authorList>
            <person name="Walter R."/>
            <person name="Schartl M."/>
            <person name="Warren W."/>
        </authorList>
    </citation>
    <scope>NUCLEOTIDE SEQUENCE [LARGE SCALE GENOMIC DNA]</scope>
    <source>
        <strain evidence="5">JP 163 A</strain>
    </source>
</reference>
<accession>A0A3B5QYJ0</accession>
<proteinExistence type="predicted"/>
<dbReference type="Pfam" id="PF14893">
    <property type="entry name" value="PNMA"/>
    <property type="match status" value="1"/>
</dbReference>
<evidence type="ECO:0000256" key="1">
    <source>
        <dbReference type="SAM" id="MobiDB-lite"/>
    </source>
</evidence>
<evidence type="ECO:0000313" key="4">
    <source>
        <dbReference type="Ensembl" id="ENSXMAP00000035967.1"/>
    </source>
</evidence>
<dbReference type="PANTHER" id="PTHR23095">
    <property type="entry name" value="PARANEOPLASTIC ANTIGEN"/>
    <property type="match status" value="1"/>
</dbReference>
<dbReference type="PANTHER" id="PTHR23095:SF51">
    <property type="entry name" value="PARANEOPLASTIC ANTIGEN MA1 HOMOLOG-RELATED"/>
    <property type="match status" value="1"/>
</dbReference>
<feature type="region of interest" description="Disordered" evidence="1">
    <location>
        <begin position="416"/>
        <end position="435"/>
    </location>
</feature>
<dbReference type="AlphaFoldDB" id="A0A3B5QYJ0"/>
<feature type="domain" description="Paraneoplastic antigen Ma-like N-terminal" evidence="3">
    <location>
        <begin position="5"/>
        <end position="87"/>
    </location>
</feature>
<reference evidence="4" key="4">
    <citation type="submission" date="2025-09" db="UniProtKB">
        <authorList>
            <consortium name="Ensembl"/>
        </authorList>
    </citation>
    <scope>IDENTIFICATION</scope>
    <source>
        <strain evidence="4">JP 163 A</strain>
    </source>
</reference>